<keyword evidence="3 6" id="KW-0815">Transposition</keyword>
<evidence type="ECO:0000256" key="4">
    <source>
        <dbReference type="ARBA" id="ARBA00023125"/>
    </source>
</evidence>
<dbReference type="GO" id="GO:0003677">
    <property type="term" value="F:DNA binding"/>
    <property type="evidence" value="ECO:0007669"/>
    <property type="project" value="UniProtKB-UniRule"/>
</dbReference>
<dbReference type="AlphaFoldDB" id="A0A401ZQW1"/>
<keyword evidence="6" id="KW-0814">Transposable element</keyword>
<name>A0A401ZQW1_9CHLR</name>
<dbReference type="Proteomes" id="UP000287224">
    <property type="component" value="Unassembled WGS sequence"/>
</dbReference>
<feature type="compositionally biased region" description="Polar residues" evidence="7">
    <location>
        <begin position="60"/>
        <end position="71"/>
    </location>
</feature>
<keyword evidence="9" id="KW-1185">Reference proteome</keyword>
<evidence type="ECO:0000313" key="9">
    <source>
        <dbReference type="Proteomes" id="UP000287224"/>
    </source>
</evidence>
<keyword evidence="5 6" id="KW-0233">DNA recombination</keyword>
<comment type="similarity">
    <text evidence="2 6">Belongs to the transposase mutator family.</text>
</comment>
<comment type="caution">
    <text evidence="8">The sequence shown here is derived from an EMBL/GenBank/DDBJ whole genome shotgun (WGS) entry which is preliminary data.</text>
</comment>
<protein>
    <recommendedName>
        <fullName evidence="6">Mutator family transposase</fullName>
    </recommendedName>
</protein>
<evidence type="ECO:0000256" key="1">
    <source>
        <dbReference type="ARBA" id="ARBA00002190"/>
    </source>
</evidence>
<sequence>MTIRKELIDELLNECADPQEILGEGGLLKQLTKAIIERCLETELQTHLGYGKHEHKEEGVTNSRNGSSNKTVKGEQGHLQLSIPRDRESSFEPQLIKKHQTRLEGLDEKILILYSHGLTTRDIQAQLQEMYGVEISPTLISSVTDAVSDEVRQWQSRPLEAVYPIVYVDCLVVKVRENQRVINKALHLVLGVTMQGHKELLGMWITQNEGAKFWLSVFTELQNRGVKDIFLTCVDGLTGLPEAMETVFPQTRVQLCMVHMVRNSLRYVSHKHAKEVAADLKLIYTASTEGEAELNLELFAEKWDGQYPTISATWRARWSRIIPLFAFSQDIRKAIYTTNAIESVNMTLRKMTRNRRIFPSDESVFKVMYLAIQTVAKK</sequence>
<evidence type="ECO:0000256" key="2">
    <source>
        <dbReference type="ARBA" id="ARBA00010961"/>
    </source>
</evidence>
<evidence type="ECO:0000256" key="6">
    <source>
        <dbReference type="RuleBase" id="RU365089"/>
    </source>
</evidence>
<dbReference type="PANTHER" id="PTHR33217">
    <property type="entry name" value="TRANSPOSASE FOR INSERTION SEQUENCE ELEMENT IS1081"/>
    <property type="match status" value="1"/>
</dbReference>
<organism evidence="8 9">
    <name type="scientific">Dictyobacter aurantiacus</name>
    <dbReference type="NCBI Taxonomy" id="1936993"/>
    <lineage>
        <taxon>Bacteria</taxon>
        <taxon>Bacillati</taxon>
        <taxon>Chloroflexota</taxon>
        <taxon>Ktedonobacteria</taxon>
        <taxon>Ktedonobacterales</taxon>
        <taxon>Dictyobacteraceae</taxon>
        <taxon>Dictyobacter</taxon>
    </lineage>
</organism>
<dbReference type="EMBL" id="BIFQ01000002">
    <property type="protein sequence ID" value="GCE09267.1"/>
    <property type="molecule type" value="Genomic_DNA"/>
</dbReference>
<feature type="region of interest" description="Disordered" evidence="7">
    <location>
        <begin position="50"/>
        <end position="79"/>
    </location>
</feature>
<gene>
    <name evidence="8" type="ORF">KDAU_65960</name>
</gene>
<proteinExistence type="inferred from homology"/>
<evidence type="ECO:0000256" key="5">
    <source>
        <dbReference type="ARBA" id="ARBA00023172"/>
    </source>
</evidence>
<accession>A0A401ZQW1</accession>
<evidence type="ECO:0000313" key="8">
    <source>
        <dbReference type="EMBL" id="GCE09267.1"/>
    </source>
</evidence>
<dbReference type="Pfam" id="PF00872">
    <property type="entry name" value="Transposase_mut"/>
    <property type="match status" value="1"/>
</dbReference>
<comment type="function">
    <text evidence="1 6">Required for the transposition of the insertion element.</text>
</comment>
<reference evidence="9" key="1">
    <citation type="submission" date="2018-12" db="EMBL/GenBank/DDBJ databases">
        <title>Tengunoibacter tsumagoiensis gen. nov., sp. nov., Dictyobacter kobayashii sp. nov., D. alpinus sp. nov., and D. joshuensis sp. nov. and description of Dictyobacteraceae fam. nov. within the order Ktedonobacterales isolated from Tengu-no-mugimeshi.</title>
        <authorList>
            <person name="Wang C.M."/>
            <person name="Zheng Y."/>
            <person name="Sakai Y."/>
            <person name="Toyoda A."/>
            <person name="Minakuchi Y."/>
            <person name="Abe K."/>
            <person name="Yokota A."/>
            <person name="Yabe S."/>
        </authorList>
    </citation>
    <scope>NUCLEOTIDE SEQUENCE [LARGE SCALE GENOMIC DNA]</scope>
    <source>
        <strain evidence="9">S-27</strain>
    </source>
</reference>
<dbReference type="GO" id="GO:0006313">
    <property type="term" value="P:DNA transposition"/>
    <property type="evidence" value="ECO:0007669"/>
    <property type="project" value="UniProtKB-UniRule"/>
</dbReference>
<dbReference type="GO" id="GO:0004803">
    <property type="term" value="F:transposase activity"/>
    <property type="evidence" value="ECO:0007669"/>
    <property type="project" value="UniProtKB-UniRule"/>
</dbReference>
<evidence type="ECO:0000256" key="7">
    <source>
        <dbReference type="SAM" id="MobiDB-lite"/>
    </source>
</evidence>
<dbReference type="InterPro" id="IPR001207">
    <property type="entry name" value="Transposase_mutator"/>
</dbReference>
<evidence type="ECO:0000256" key="3">
    <source>
        <dbReference type="ARBA" id="ARBA00022578"/>
    </source>
</evidence>
<keyword evidence="4 6" id="KW-0238">DNA-binding</keyword>
<dbReference type="PROSITE" id="PS01007">
    <property type="entry name" value="TRANSPOSASE_MUTATOR"/>
    <property type="match status" value="1"/>
</dbReference>
<dbReference type="NCBIfam" id="NF033543">
    <property type="entry name" value="transpos_IS256"/>
    <property type="match status" value="1"/>
</dbReference>
<dbReference type="PANTHER" id="PTHR33217:SF5">
    <property type="entry name" value="MUTATOR FAMILY TRANSPOSASE"/>
    <property type="match status" value="1"/>
</dbReference>